<dbReference type="PANTHER" id="PTHR47691:SF3">
    <property type="entry name" value="HTH-TYPE TRANSCRIPTIONAL REGULATOR RV0890C-RELATED"/>
    <property type="match status" value="1"/>
</dbReference>
<dbReference type="SUPFAM" id="SSF46894">
    <property type="entry name" value="C-terminal effector domain of the bipartite response regulators"/>
    <property type="match status" value="1"/>
</dbReference>
<dbReference type="InterPro" id="IPR036388">
    <property type="entry name" value="WH-like_DNA-bd_sf"/>
</dbReference>
<dbReference type="PRINTS" id="PR00364">
    <property type="entry name" value="DISEASERSIST"/>
</dbReference>
<dbReference type="EMBL" id="LT629701">
    <property type="protein sequence ID" value="SDM92012.1"/>
    <property type="molecule type" value="Genomic_DNA"/>
</dbReference>
<dbReference type="InterPro" id="IPR027417">
    <property type="entry name" value="P-loop_NTPase"/>
</dbReference>
<dbReference type="GO" id="GO:0003677">
    <property type="term" value="F:DNA binding"/>
    <property type="evidence" value="ECO:0007669"/>
    <property type="project" value="InterPro"/>
</dbReference>
<dbReference type="InterPro" id="IPR000792">
    <property type="entry name" value="Tscrpt_reg_LuxR_C"/>
</dbReference>
<organism evidence="2 3">
    <name type="scientific">Allokutzneria albata</name>
    <name type="common">Kibdelosporangium albatum</name>
    <dbReference type="NCBI Taxonomy" id="211114"/>
    <lineage>
        <taxon>Bacteria</taxon>
        <taxon>Bacillati</taxon>
        <taxon>Actinomycetota</taxon>
        <taxon>Actinomycetes</taxon>
        <taxon>Pseudonocardiales</taxon>
        <taxon>Pseudonocardiaceae</taxon>
        <taxon>Allokutzneria</taxon>
    </lineage>
</organism>
<dbReference type="PRINTS" id="PR00038">
    <property type="entry name" value="HTHLUXR"/>
</dbReference>
<dbReference type="RefSeq" id="WP_030430396.1">
    <property type="nucleotide sequence ID" value="NZ_JOEF01000013.1"/>
</dbReference>
<dbReference type="InterPro" id="IPR016032">
    <property type="entry name" value="Sig_transdc_resp-reg_C-effctor"/>
</dbReference>
<reference evidence="2 3" key="1">
    <citation type="submission" date="2016-10" db="EMBL/GenBank/DDBJ databases">
        <authorList>
            <person name="de Groot N.N."/>
        </authorList>
    </citation>
    <scope>NUCLEOTIDE SEQUENCE [LARGE SCALE GENOMIC DNA]</scope>
    <source>
        <strain evidence="2 3">DSM 44149</strain>
    </source>
</reference>
<gene>
    <name evidence="2" type="ORF">SAMN04489726_4003</name>
</gene>
<dbReference type="SMART" id="SM00421">
    <property type="entry name" value="HTH_LUXR"/>
    <property type="match status" value="1"/>
</dbReference>
<dbReference type="PROSITE" id="PS00622">
    <property type="entry name" value="HTH_LUXR_1"/>
    <property type="match status" value="1"/>
</dbReference>
<evidence type="ECO:0000313" key="3">
    <source>
        <dbReference type="Proteomes" id="UP000183376"/>
    </source>
</evidence>
<dbReference type="CDD" id="cd06170">
    <property type="entry name" value="LuxR_C_like"/>
    <property type="match status" value="1"/>
</dbReference>
<accession>A0A1G9X5M4</accession>
<dbReference type="GO" id="GO:0006355">
    <property type="term" value="P:regulation of DNA-templated transcription"/>
    <property type="evidence" value="ECO:0007669"/>
    <property type="project" value="InterPro"/>
</dbReference>
<dbReference type="OrthoDB" id="499349at2"/>
<evidence type="ECO:0000259" key="1">
    <source>
        <dbReference type="PROSITE" id="PS50043"/>
    </source>
</evidence>
<dbReference type="Gene3D" id="1.10.10.10">
    <property type="entry name" value="Winged helix-like DNA-binding domain superfamily/Winged helix DNA-binding domain"/>
    <property type="match status" value="1"/>
</dbReference>
<dbReference type="AlphaFoldDB" id="A0A1G9X5M4"/>
<dbReference type="Gene3D" id="3.40.50.300">
    <property type="entry name" value="P-loop containing nucleotide triphosphate hydrolases"/>
    <property type="match status" value="1"/>
</dbReference>
<dbReference type="Proteomes" id="UP000183376">
    <property type="component" value="Chromosome I"/>
</dbReference>
<proteinExistence type="predicted"/>
<dbReference type="SUPFAM" id="SSF52540">
    <property type="entry name" value="P-loop containing nucleoside triphosphate hydrolases"/>
    <property type="match status" value="1"/>
</dbReference>
<keyword evidence="3" id="KW-1185">Reference proteome</keyword>
<sequence length="776" mass="83594">MRVCAVCGTALADGGVGRPTKYCSGACRQRAFRRRSGRAPAVGDPLPRALDGFVGRELELPRVRSLLRSARLVTVVGPGGVGKTRLAMEAVHGFRGVRLAELDSVGRGELVPQALAAALGMRERPETDLREALLAELREREVLLLLDNCEHVIESCASLAEWLLRRCPGLRVLATSREALRVPGEVVFRLGQLSVPEAGDDLALVLRSDAARLFVARARSGDPAFEPEPAGILAEVCRRLDGLPLAIELAARRAGALPLPEILAGLDDQLALLTDGSRTAPPRHRELAAAIEWSHRLLDPAEQAVFRRLSVLLGGFDVDGAIAVCGEDPATVRRMICALEAKSLIVRNGDRFRQLNPIRAYAAERLAESGELAATRDRAASWLARLAGQPVGPLFFGDSLAEGVRGEHENLIAAVENTVEDRDDRHVLLAMALASVWQQRELPAPARELLAETVERVPASKYRGMALAMAARFACFQVDRSAGLSLARQAVEAQRGRDDPIALADALDTLALALLVCEDVPAAVVAYRECLEVVRPLGRVAETAFCEYTVAWALFRVGDLAGAEEALAKCLPVLREHGSPAQLSAALHTAGALRLALSDVDGAERFFLEVLDVVPIDSSHMAPNIEGLALVEVERGDLVRALTLGAAAASIRDRLDIPAVGRWQDKVGARLAPARDRLTVAAVRSAITAGEALRGARLTAFLLRGKENRERDHPLTAREAEVATLVAEGLTNPEIARRLRVSGGTVAAHLNRIRDKLGLRSRTKIALWVAERFRNA</sequence>
<protein>
    <submittedName>
        <fullName evidence="2">Predicted ATPase</fullName>
    </submittedName>
</protein>
<dbReference type="PROSITE" id="PS50043">
    <property type="entry name" value="HTH_LUXR_2"/>
    <property type="match status" value="1"/>
</dbReference>
<dbReference type="Pfam" id="PF00196">
    <property type="entry name" value="GerE"/>
    <property type="match status" value="1"/>
</dbReference>
<dbReference type="InterPro" id="IPR011990">
    <property type="entry name" value="TPR-like_helical_dom_sf"/>
</dbReference>
<dbReference type="PANTHER" id="PTHR47691">
    <property type="entry name" value="REGULATOR-RELATED"/>
    <property type="match status" value="1"/>
</dbReference>
<dbReference type="STRING" id="211114.SAMN04489726_4003"/>
<feature type="domain" description="HTH luxR-type" evidence="1">
    <location>
        <begin position="708"/>
        <end position="773"/>
    </location>
</feature>
<dbReference type="eggNOG" id="COG3903">
    <property type="taxonomic scope" value="Bacteria"/>
</dbReference>
<dbReference type="Gene3D" id="1.25.40.10">
    <property type="entry name" value="Tetratricopeptide repeat domain"/>
    <property type="match status" value="1"/>
</dbReference>
<dbReference type="SUPFAM" id="SSF48452">
    <property type="entry name" value="TPR-like"/>
    <property type="match status" value="1"/>
</dbReference>
<dbReference type="eggNOG" id="COG2197">
    <property type="taxonomic scope" value="Bacteria"/>
</dbReference>
<name>A0A1G9X5M4_ALLAB</name>
<evidence type="ECO:0000313" key="2">
    <source>
        <dbReference type="EMBL" id="SDM92012.1"/>
    </source>
</evidence>